<dbReference type="RefSeq" id="WP_108997849.1">
    <property type="nucleotide sequence ID" value="NZ_QEEX01000001.1"/>
</dbReference>
<dbReference type="InterPro" id="IPR023753">
    <property type="entry name" value="FAD/NAD-binding_dom"/>
</dbReference>
<reference evidence="13" key="1">
    <citation type="submission" date="2018-04" db="EMBL/GenBank/DDBJ databases">
        <authorList>
            <person name="Liu S."/>
            <person name="Wang Z."/>
            <person name="Li J."/>
        </authorList>
    </citation>
    <scope>NUCLEOTIDE SEQUENCE [LARGE SCALE GENOMIC DNA]</scope>
    <source>
        <strain evidence="13">S1194</strain>
    </source>
</reference>
<comment type="caution">
    <text evidence="12">The sequence shown here is derived from an EMBL/GenBank/DDBJ whole genome shotgun (WGS) entry which is preliminary data.</text>
</comment>
<evidence type="ECO:0000256" key="9">
    <source>
        <dbReference type="PIRSR" id="PIRSR000362-1"/>
    </source>
</evidence>
<evidence type="ECO:0000256" key="5">
    <source>
        <dbReference type="ARBA" id="ARBA00022827"/>
    </source>
</evidence>
<dbReference type="EC" id="1.18.1.2" evidence="3"/>
<evidence type="ECO:0000256" key="8">
    <source>
        <dbReference type="ARBA" id="ARBA00047776"/>
    </source>
</evidence>
<evidence type="ECO:0000256" key="6">
    <source>
        <dbReference type="ARBA" id="ARBA00022857"/>
    </source>
</evidence>
<comment type="similarity">
    <text evidence="2">Belongs to the ferredoxin--NADP reductase type 1 family.</text>
</comment>
<comment type="cofactor">
    <cofactor evidence="1 9">
        <name>FAD</name>
        <dbReference type="ChEBI" id="CHEBI:57692"/>
    </cofactor>
</comment>
<dbReference type="AlphaFoldDB" id="A0A2U1T2J0"/>
<keyword evidence="4" id="KW-0285">Flavoprotein</keyword>
<dbReference type="Gene3D" id="3.40.50.720">
    <property type="entry name" value="NAD(P)-binding Rossmann-like Domain"/>
    <property type="match status" value="1"/>
</dbReference>
<keyword evidence="6 10" id="KW-0521">NADP</keyword>
<feature type="binding site" evidence="9">
    <location>
        <position position="14"/>
    </location>
    <ligand>
        <name>FAD</name>
        <dbReference type="ChEBI" id="CHEBI:57692"/>
    </ligand>
</feature>
<dbReference type="InterPro" id="IPR021163">
    <property type="entry name" value="Ferredox_Rdtase_adrenod"/>
</dbReference>
<dbReference type="PANTHER" id="PTHR48467:SF1">
    <property type="entry name" value="GLUTAMATE SYNTHASE 1 [NADH], CHLOROPLASTIC-LIKE"/>
    <property type="match status" value="1"/>
</dbReference>
<protein>
    <recommendedName>
        <fullName evidence="3">ferredoxin--NADP(+) reductase</fullName>
        <ecNumber evidence="3">1.18.1.2</ecNumber>
    </recommendedName>
</protein>
<evidence type="ECO:0000256" key="3">
    <source>
        <dbReference type="ARBA" id="ARBA00013223"/>
    </source>
</evidence>
<feature type="binding site" evidence="10">
    <location>
        <position position="366"/>
    </location>
    <ligand>
        <name>NADP(+)</name>
        <dbReference type="ChEBI" id="CHEBI:58349"/>
    </ligand>
</feature>
<feature type="binding site" evidence="10">
    <location>
        <begin position="195"/>
        <end position="196"/>
    </location>
    <ligand>
        <name>NADP(+)</name>
        <dbReference type="ChEBI" id="CHEBI:58349"/>
    </ligand>
</feature>
<accession>A0A2U1T2J0</accession>
<dbReference type="GO" id="GO:0004324">
    <property type="term" value="F:ferredoxin-NADP+ reductase activity"/>
    <property type="evidence" value="ECO:0007669"/>
    <property type="project" value="UniProtKB-EC"/>
</dbReference>
<evidence type="ECO:0000259" key="11">
    <source>
        <dbReference type="Pfam" id="PF07992"/>
    </source>
</evidence>
<feature type="binding site" evidence="10">
    <location>
        <position position="207"/>
    </location>
    <ligand>
        <name>NADP(+)</name>
        <dbReference type="ChEBI" id="CHEBI:58349"/>
    </ligand>
</feature>
<feature type="binding site" evidence="9">
    <location>
        <begin position="366"/>
        <end position="368"/>
    </location>
    <ligand>
        <name>FAD</name>
        <dbReference type="ChEBI" id="CHEBI:57692"/>
    </ligand>
</feature>
<comment type="catalytic activity">
    <reaction evidence="8">
        <text>2 reduced [2Fe-2S]-[ferredoxin] + NADP(+) + H(+) = 2 oxidized [2Fe-2S]-[ferredoxin] + NADPH</text>
        <dbReference type="Rhea" id="RHEA:20125"/>
        <dbReference type="Rhea" id="RHEA-COMP:10000"/>
        <dbReference type="Rhea" id="RHEA-COMP:10001"/>
        <dbReference type="ChEBI" id="CHEBI:15378"/>
        <dbReference type="ChEBI" id="CHEBI:33737"/>
        <dbReference type="ChEBI" id="CHEBI:33738"/>
        <dbReference type="ChEBI" id="CHEBI:57783"/>
        <dbReference type="ChEBI" id="CHEBI:58349"/>
        <dbReference type="EC" id="1.18.1.2"/>
    </reaction>
</comment>
<feature type="domain" description="FAD/NAD(P)-binding" evidence="11">
    <location>
        <begin position="5"/>
        <end position="180"/>
    </location>
</feature>
<name>A0A2U1T2J0_9MICO</name>
<feature type="binding site" evidence="9">
    <location>
        <position position="45"/>
    </location>
    <ligand>
        <name>FAD</name>
        <dbReference type="ChEBI" id="CHEBI:57692"/>
    </ligand>
</feature>
<evidence type="ECO:0000256" key="1">
    <source>
        <dbReference type="ARBA" id="ARBA00001974"/>
    </source>
</evidence>
<organism evidence="12 13">
    <name type="scientific">Homoserinimonas hongtaonis</name>
    <dbReference type="NCBI Taxonomy" id="2079791"/>
    <lineage>
        <taxon>Bacteria</taxon>
        <taxon>Bacillati</taxon>
        <taxon>Actinomycetota</taxon>
        <taxon>Actinomycetes</taxon>
        <taxon>Micrococcales</taxon>
        <taxon>Microbacteriaceae</taxon>
        <taxon>Homoserinimonas</taxon>
    </lineage>
</organism>
<keyword evidence="13" id="KW-1185">Reference proteome</keyword>
<gene>
    <name evidence="12" type="ORF">DF220_09630</name>
</gene>
<dbReference type="PRINTS" id="PR00419">
    <property type="entry name" value="ADXRDTASE"/>
</dbReference>
<keyword evidence="5 9" id="KW-0274">FAD</keyword>
<dbReference type="EMBL" id="QEEX01000001">
    <property type="protein sequence ID" value="PWB98060.1"/>
    <property type="molecule type" value="Genomic_DNA"/>
</dbReference>
<evidence type="ECO:0000256" key="4">
    <source>
        <dbReference type="ARBA" id="ARBA00022630"/>
    </source>
</evidence>
<evidence type="ECO:0000256" key="7">
    <source>
        <dbReference type="ARBA" id="ARBA00023002"/>
    </source>
</evidence>
<sequence>MSKLRLAIVGAGPAGIYAADIILKAEKQFDVSIDLFDHLPAPYGLVRYGVAPDHPRIKGIINALRDVLDRGDIRLFGNVRYGVDLTLDDLKQHYNAVIFSTGAVQDAPLDIPGIDLPRSYGAAEFVNWYDGHPDFPREWPLETESVAVIGNGNVALDVARMLAKHADDLLVTEIPDNVYQGLKASKVTDVHVFGRRGPAQVKFTPLELRELGELRDVDIIVYDEDFIDDEASKTAIETNKQIMVLNRVLNSWRERPVGEASRRLHLHFWAKPLEVLGDEQSGVQGLRYERTEPDGQGGVRGTGEIRELPIQGLYRAVGYFGSPLDGIPFDERRGVIPNREGQVIDDNDEPVRGVFATGWIKRGPVGLIGHTKSDAMETVSHVINSQSDWWTPEHPDPRAIVELLISRGVEFTDLTGWHNLDGAEKQLGEEQGRERIKLVDRDDMLKAARGE</sequence>
<dbReference type="InterPro" id="IPR036188">
    <property type="entry name" value="FAD/NAD-bd_sf"/>
</dbReference>
<feature type="binding site" evidence="10">
    <location>
        <begin position="151"/>
        <end position="154"/>
    </location>
    <ligand>
        <name>NADP(+)</name>
        <dbReference type="ChEBI" id="CHEBI:58349"/>
    </ligand>
</feature>
<proteinExistence type="inferred from homology"/>
<dbReference type="Gene3D" id="3.50.50.60">
    <property type="entry name" value="FAD/NAD(P)-binding domain"/>
    <property type="match status" value="1"/>
</dbReference>
<evidence type="ECO:0000256" key="2">
    <source>
        <dbReference type="ARBA" id="ARBA00008312"/>
    </source>
</evidence>
<keyword evidence="7" id="KW-0560">Oxidoreductase</keyword>
<dbReference type="PANTHER" id="PTHR48467">
    <property type="entry name" value="GLUTAMATE SYNTHASE 1 [NADH], CHLOROPLASTIC-LIKE"/>
    <property type="match status" value="1"/>
</dbReference>
<dbReference type="PIRSF" id="PIRSF000362">
    <property type="entry name" value="FNR"/>
    <property type="match status" value="1"/>
</dbReference>
<evidence type="ECO:0000313" key="12">
    <source>
        <dbReference type="EMBL" id="PWB98060.1"/>
    </source>
</evidence>
<dbReference type="SUPFAM" id="SSF51971">
    <property type="entry name" value="Nucleotide-binding domain"/>
    <property type="match status" value="2"/>
</dbReference>
<evidence type="ECO:0000313" key="13">
    <source>
        <dbReference type="Proteomes" id="UP000244978"/>
    </source>
</evidence>
<dbReference type="InterPro" id="IPR055275">
    <property type="entry name" value="Ferredox_Rdtase"/>
</dbReference>
<dbReference type="Proteomes" id="UP000244978">
    <property type="component" value="Unassembled WGS sequence"/>
</dbReference>
<feature type="binding site" evidence="9">
    <location>
        <position position="359"/>
    </location>
    <ligand>
        <name>FAD</name>
        <dbReference type="ChEBI" id="CHEBI:57692"/>
    </ligand>
</feature>
<evidence type="ECO:0000256" key="10">
    <source>
        <dbReference type="PIRSR" id="PIRSR000362-2"/>
    </source>
</evidence>
<dbReference type="Pfam" id="PF07992">
    <property type="entry name" value="Pyr_redox_2"/>
    <property type="match status" value="1"/>
</dbReference>